<organism evidence="2 3">
    <name type="scientific">Tetrahymena thermophila (strain SB210)</name>
    <dbReference type="NCBI Taxonomy" id="312017"/>
    <lineage>
        <taxon>Eukaryota</taxon>
        <taxon>Sar</taxon>
        <taxon>Alveolata</taxon>
        <taxon>Ciliophora</taxon>
        <taxon>Intramacronucleata</taxon>
        <taxon>Oligohymenophorea</taxon>
        <taxon>Hymenostomatida</taxon>
        <taxon>Tetrahymenina</taxon>
        <taxon>Tetrahymenidae</taxon>
        <taxon>Tetrahymena</taxon>
    </lineage>
</organism>
<dbReference type="GeneID" id="7830287"/>
<dbReference type="AlphaFoldDB" id="Q23FG5"/>
<gene>
    <name evidence="2" type="ORF">TTHERM_00378520</name>
</gene>
<sequence>MLCLRRTLQVKKLEFWDEILFAYRQQIAFGQKENFGLLQIITDKFLDVQQKRIAYHIRICMENKKSKRSKRSLIEESIENNPIDSIKSEIKCLNSNSKKGHYQRQEEYQNEINEDCEDAQNGQQEENDDYEYIYDDKQTMNEHSSTDNKSLNKEENESYEFCYQDEEIQPQLQKIKYVTKEKAEKERKLKKILEQLENLNKINTNQAEDNPPSQNSNEQWFYSNVKLVTKKKNKKQSANIY</sequence>
<feature type="coiled-coil region" evidence="1">
    <location>
        <begin position="175"/>
        <end position="209"/>
    </location>
</feature>
<dbReference type="EMBL" id="GG662706">
    <property type="protein sequence ID" value="EAR95188.2"/>
    <property type="molecule type" value="Genomic_DNA"/>
</dbReference>
<dbReference type="InParanoid" id="Q23FG5"/>
<evidence type="ECO:0000313" key="2">
    <source>
        <dbReference type="EMBL" id="EAR95188.2"/>
    </source>
</evidence>
<keyword evidence="3" id="KW-1185">Reference proteome</keyword>
<proteinExistence type="predicted"/>
<dbReference type="eggNOG" id="KOG1716">
    <property type="taxonomic scope" value="Eukaryota"/>
</dbReference>
<dbReference type="Proteomes" id="UP000009168">
    <property type="component" value="Unassembled WGS sequence"/>
</dbReference>
<reference evidence="3" key="1">
    <citation type="journal article" date="2006" name="PLoS Biol.">
        <title>Macronuclear genome sequence of the ciliate Tetrahymena thermophila, a model eukaryote.</title>
        <authorList>
            <person name="Eisen J.A."/>
            <person name="Coyne R.S."/>
            <person name="Wu M."/>
            <person name="Wu D."/>
            <person name="Thiagarajan M."/>
            <person name="Wortman J.R."/>
            <person name="Badger J.H."/>
            <person name="Ren Q."/>
            <person name="Amedeo P."/>
            <person name="Jones K.M."/>
            <person name="Tallon L.J."/>
            <person name="Delcher A.L."/>
            <person name="Salzberg S.L."/>
            <person name="Silva J.C."/>
            <person name="Haas B.J."/>
            <person name="Majoros W.H."/>
            <person name="Farzad M."/>
            <person name="Carlton J.M."/>
            <person name="Smith R.K. Jr."/>
            <person name="Garg J."/>
            <person name="Pearlman R.E."/>
            <person name="Karrer K.M."/>
            <person name="Sun L."/>
            <person name="Manning G."/>
            <person name="Elde N.C."/>
            <person name="Turkewitz A.P."/>
            <person name="Asai D.J."/>
            <person name="Wilkes D.E."/>
            <person name="Wang Y."/>
            <person name="Cai H."/>
            <person name="Collins K."/>
            <person name="Stewart B.A."/>
            <person name="Lee S.R."/>
            <person name="Wilamowska K."/>
            <person name="Weinberg Z."/>
            <person name="Ruzzo W.L."/>
            <person name="Wloga D."/>
            <person name="Gaertig J."/>
            <person name="Frankel J."/>
            <person name="Tsao C.-C."/>
            <person name="Gorovsky M.A."/>
            <person name="Keeling P.J."/>
            <person name="Waller R.F."/>
            <person name="Patron N.J."/>
            <person name="Cherry J.M."/>
            <person name="Stover N.A."/>
            <person name="Krieger C.J."/>
            <person name="del Toro C."/>
            <person name="Ryder H.F."/>
            <person name="Williamson S.C."/>
            <person name="Barbeau R.A."/>
            <person name="Hamilton E.P."/>
            <person name="Orias E."/>
        </authorList>
    </citation>
    <scope>NUCLEOTIDE SEQUENCE [LARGE SCALE GENOMIC DNA]</scope>
    <source>
        <strain evidence="3">SB210</strain>
    </source>
</reference>
<accession>Q23FG5</accession>
<keyword evidence="1" id="KW-0175">Coiled coil</keyword>
<dbReference type="KEGG" id="tet:TTHERM_00378520"/>
<dbReference type="RefSeq" id="XP_001015433.2">
    <property type="nucleotide sequence ID" value="XM_001015433.2"/>
</dbReference>
<dbReference type="HOGENOM" id="CLU_779626_0_0_1"/>
<evidence type="ECO:0000256" key="1">
    <source>
        <dbReference type="SAM" id="Coils"/>
    </source>
</evidence>
<evidence type="ECO:0000313" key="3">
    <source>
        <dbReference type="Proteomes" id="UP000009168"/>
    </source>
</evidence>
<protein>
    <submittedName>
        <fullName evidence="2">Dual specificity phosphatase domain protein</fullName>
    </submittedName>
</protein>
<name>Q23FG5_TETTS</name>